<evidence type="ECO:0000313" key="1">
    <source>
        <dbReference type="EMBL" id="TSJ64610.1"/>
    </source>
</evidence>
<keyword evidence="2" id="KW-1185">Reference proteome</keyword>
<organism evidence="1 2">
    <name type="scientific">Ancylobacter moscoviensis</name>
    <dbReference type="NCBI Taxonomy" id="2597768"/>
    <lineage>
        <taxon>Bacteria</taxon>
        <taxon>Pseudomonadati</taxon>
        <taxon>Pseudomonadota</taxon>
        <taxon>Alphaproteobacteria</taxon>
        <taxon>Hyphomicrobiales</taxon>
        <taxon>Xanthobacteraceae</taxon>
        <taxon>Ancylobacter</taxon>
    </lineage>
</organism>
<accession>A0ABY3DWR2</accession>
<gene>
    <name evidence="1" type="ORF">FO470_04950</name>
</gene>
<comment type="caution">
    <text evidence="1">The sequence shown here is derived from an EMBL/GenBank/DDBJ whole genome shotgun (WGS) entry which is preliminary data.</text>
</comment>
<protein>
    <submittedName>
        <fullName evidence="1">Uncharacterized protein</fullName>
    </submittedName>
</protein>
<reference evidence="1 2" key="1">
    <citation type="submission" date="2019-07" db="EMBL/GenBank/DDBJ databases">
        <authorList>
            <person name="Grouzdev D.S."/>
        </authorList>
    </citation>
    <scope>NUCLEOTIDE SEQUENCE [LARGE SCALE GENOMIC DNA]</scope>
    <source>
        <strain evidence="1 2">3C</strain>
    </source>
</reference>
<dbReference type="RefSeq" id="WP_144341765.1">
    <property type="nucleotide sequence ID" value="NZ_VMBP01000001.1"/>
</dbReference>
<sequence>MSTPAISPWTEELFVDDGETGVSLIDFGNAISVWQFMQQGRDVSVAEAATTFNTSPDVVRRAVREHYWLFLNPDDADPSQQIIDQDGE</sequence>
<proteinExistence type="predicted"/>
<dbReference type="EMBL" id="VMBP01000001">
    <property type="protein sequence ID" value="TSJ64610.1"/>
    <property type="molecule type" value="Genomic_DNA"/>
</dbReference>
<name>A0ABY3DWR2_9HYPH</name>
<evidence type="ECO:0000313" key="2">
    <source>
        <dbReference type="Proteomes" id="UP000315321"/>
    </source>
</evidence>
<dbReference type="Proteomes" id="UP000315321">
    <property type="component" value="Unassembled WGS sequence"/>
</dbReference>